<dbReference type="EMBL" id="JBANRG010000041">
    <property type="protein sequence ID" value="KAK7447369.1"/>
    <property type="molecule type" value="Genomic_DNA"/>
</dbReference>
<organism evidence="1 2">
    <name type="scientific">Marasmiellus scandens</name>
    <dbReference type="NCBI Taxonomy" id="2682957"/>
    <lineage>
        <taxon>Eukaryota</taxon>
        <taxon>Fungi</taxon>
        <taxon>Dikarya</taxon>
        <taxon>Basidiomycota</taxon>
        <taxon>Agaricomycotina</taxon>
        <taxon>Agaricomycetes</taxon>
        <taxon>Agaricomycetidae</taxon>
        <taxon>Agaricales</taxon>
        <taxon>Marasmiineae</taxon>
        <taxon>Omphalotaceae</taxon>
        <taxon>Marasmiellus</taxon>
    </lineage>
</organism>
<evidence type="ECO:0000313" key="1">
    <source>
        <dbReference type="EMBL" id="KAK7447369.1"/>
    </source>
</evidence>
<protein>
    <submittedName>
        <fullName evidence="1">Uncharacterized protein</fullName>
    </submittedName>
</protein>
<dbReference type="Proteomes" id="UP001498398">
    <property type="component" value="Unassembled WGS sequence"/>
</dbReference>
<keyword evidence="2" id="KW-1185">Reference proteome</keyword>
<gene>
    <name evidence="1" type="ORF">VKT23_014079</name>
</gene>
<reference evidence="1 2" key="1">
    <citation type="submission" date="2024-01" db="EMBL/GenBank/DDBJ databases">
        <title>A draft genome for the cacao thread blight pathogen Marasmiellus scandens.</title>
        <authorList>
            <person name="Baruah I.K."/>
            <person name="Leung J."/>
            <person name="Bukari Y."/>
            <person name="Amoako-Attah I."/>
            <person name="Meinhardt L.W."/>
            <person name="Bailey B.A."/>
            <person name="Cohen S.P."/>
        </authorList>
    </citation>
    <scope>NUCLEOTIDE SEQUENCE [LARGE SCALE GENOMIC DNA]</scope>
    <source>
        <strain evidence="1 2">GH-19</strain>
    </source>
</reference>
<comment type="caution">
    <text evidence="1">The sequence shown here is derived from an EMBL/GenBank/DDBJ whole genome shotgun (WGS) entry which is preliminary data.</text>
</comment>
<evidence type="ECO:0000313" key="2">
    <source>
        <dbReference type="Proteomes" id="UP001498398"/>
    </source>
</evidence>
<name>A0ABR1J155_9AGAR</name>
<proteinExistence type="predicted"/>
<accession>A0ABR1J155</accession>
<sequence length="233" mass="26143">MTTISADLLSQLRGFDTKQLARISNILQTEKDVQSFHAAIPSNAQTANVLRAHIVSPGHEHIDDKPATESSFTHGFQEDLSSVLFVRRFWYGVIPATGDQQQPDNHHLLSIECKYFEIAISTSGDIGGTEANLIVQYRGEMKKAYVADYDRGFYLSGIEEKYHDDGGVLQLVNEVIKDIGLEGQVQPAEMIDWLIRDEFPKYKEECLRLGGDRGWGSLRGVVSGLEEQNMNRL</sequence>